<sequence length="181" mass="19582">MVQLTEVEDEHFQNHKVEEYDEDDFTDTGTPPFSACSFPRPPGSPSLTKPPPDSEISTESNYDPTEETLADRLYALRDIVPPTTRGWIWDKVESTTSMVKSTLFFAGRATWAISVSALLVGVPFALAYGEDQNMMAMEQEERMRQMGGELLTAGGGVGGEESTADRVGAQLGSGGAVKAAL</sequence>
<evidence type="ECO:0000256" key="1">
    <source>
        <dbReference type="ARBA" id="ARBA00004572"/>
    </source>
</evidence>
<dbReference type="AlphaFoldDB" id="A0AA40CPF7"/>
<keyword evidence="11 14" id="KW-0675">Receptor</keyword>
<comment type="subcellular location">
    <subcellularLocation>
        <location evidence="1">Mitochondrion outer membrane</location>
        <topology evidence="1">Single-pass membrane protein</topology>
    </subcellularLocation>
</comment>
<evidence type="ECO:0000256" key="7">
    <source>
        <dbReference type="ARBA" id="ARBA00022989"/>
    </source>
</evidence>
<dbReference type="GO" id="GO:0006886">
    <property type="term" value="P:intracellular protein transport"/>
    <property type="evidence" value="ECO:0007669"/>
    <property type="project" value="InterPro"/>
</dbReference>
<keyword evidence="6" id="KW-0653">Protein transport</keyword>
<gene>
    <name evidence="14" type="ORF">B0T16DRAFT_412910</name>
</gene>
<comment type="similarity">
    <text evidence="2">Belongs to the Tom22 family.</text>
</comment>
<keyword evidence="15" id="KW-1185">Reference proteome</keyword>
<protein>
    <submittedName>
        <fullName evidence="14">Mitochondrial import receptor subunit Tom22-domain-containing protein</fullName>
    </submittedName>
</protein>
<proteinExistence type="inferred from homology"/>
<keyword evidence="5" id="KW-1000">Mitochondrion outer membrane</keyword>
<keyword evidence="4 13" id="KW-0812">Transmembrane</keyword>
<dbReference type="InterPro" id="IPR005683">
    <property type="entry name" value="Tom22"/>
</dbReference>
<dbReference type="CDD" id="cd22884">
    <property type="entry name" value="TOM22"/>
    <property type="match status" value="1"/>
</dbReference>
<dbReference type="EMBL" id="JAULSV010000004">
    <property type="protein sequence ID" value="KAK0646205.1"/>
    <property type="molecule type" value="Genomic_DNA"/>
</dbReference>
<evidence type="ECO:0000256" key="6">
    <source>
        <dbReference type="ARBA" id="ARBA00022927"/>
    </source>
</evidence>
<keyword evidence="3" id="KW-0813">Transport</keyword>
<evidence type="ECO:0000256" key="9">
    <source>
        <dbReference type="ARBA" id="ARBA00023128"/>
    </source>
</evidence>
<dbReference type="GO" id="GO:0005741">
    <property type="term" value="C:mitochondrial outer membrane"/>
    <property type="evidence" value="ECO:0007669"/>
    <property type="project" value="UniProtKB-SubCell"/>
</dbReference>
<feature type="region of interest" description="Disordered" evidence="12">
    <location>
        <begin position="1"/>
        <end position="64"/>
    </location>
</feature>
<evidence type="ECO:0000256" key="5">
    <source>
        <dbReference type="ARBA" id="ARBA00022787"/>
    </source>
</evidence>
<reference evidence="14" key="1">
    <citation type="submission" date="2023-06" db="EMBL/GenBank/DDBJ databases">
        <title>Genome-scale phylogeny and comparative genomics of the fungal order Sordariales.</title>
        <authorList>
            <consortium name="Lawrence Berkeley National Laboratory"/>
            <person name="Hensen N."/>
            <person name="Bonometti L."/>
            <person name="Westerberg I."/>
            <person name="Brannstrom I.O."/>
            <person name="Guillou S."/>
            <person name="Cros-Aarteil S."/>
            <person name="Calhoun S."/>
            <person name="Haridas S."/>
            <person name="Kuo A."/>
            <person name="Mondo S."/>
            <person name="Pangilinan J."/>
            <person name="Riley R."/>
            <person name="Labutti K."/>
            <person name="Andreopoulos B."/>
            <person name="Lipzen A."/>
            <person name="Chen C."/>
            <person name="Yanf M."/>
            <person name="Daum C."/>
            <person name="Ng V."/>
            <person name="Clum A."/>
            <person name="Steindorff A."/>
            <person name="Ohm R."/>
            <person name="Martin F."/>
            <person name="Silar P."/>
            <person name="Natvig D."/>
            <person name="Lalanne C."/>
            <person name="Gautier V."/>
            <person name="Ament-Velasquez S.L."/>
            <person name="Kruys A."/>
            <person name="Hutchinson M.I."/>
            <person name="Powell A.J."/>
            <person name="Barry K."/>
            <person name="Miller A.N."/>
            <person name="Grigoriev I.V."/>
            <person name="Debuchy R."/>
            <person name="Gladieux P."/>
            <person name="Thoren M.H."/>
            <person name="Johannesson H."/>
        </authorList>
    </citation>
    <scope>NUCLEOTIDE SEQUENCE</scope>
    <source>
        <strain evidence="14">SMH2532-1</strain>
    </source>
</reference>
<evidence type="ECO:0000256" key="8">
    <source>
        <dbReference type="ARBA" id="ARBA00023010"/>
    </source>
</evidence>
<evidence type="ECO:0000313" key="15">
    <source>
        <dbReference type="Proteomes" id="UP001174936"/>
    </source>
</evidence>
<evidence type="ECO:0000256" key="10">
    <source>
        <dbReference type="ARBA" id="ARBA00023136"/>
    </source>
</evidence>
<evidence type="ECO:0000313" key="14">
    <source>
        <dbReference type="EMBL" id="KAK0646205.1"/>
    </source>
</evidence>
<name>A0AA40CPF7_9PEZI</name>
<accession>A0AA40CPF7</accession>
<dbReference type="Pfam" id="PF04281">
    <property type="entry name" value="Tom22"/>
    <property type="match status" value="1"/>
</dbReference>
<evidence type="ECO:0000256" key="13">
    <source>
        <dbReference type="SAM" id="Phobius"/>
    </source>
</evidence>
<comment type="caution">
    <text evidence="14">The sequence shown here is derived from an EMBL/GenBank/DDBJ whole genome shotgun (WGS) entry which is preliminary data.</text>
</comment>
<feature type="transmembrane region" description="Helical" evidence="13">
    <location>
        <begin position="109"/>
        <end position="129"/>
    </location>
</feature>
<dbReference type="Proteomes" id="UP001174936">
    <property type="component" value="Unassembled WGS sequence"/>
</dbReference>
<keyword evidence="9" id="KW-0496">Mitochondrion</keyword>
<keyword evidence="10 13" id="KW-0472">Membrane</keyword>
<evidence type="ECO:0000256" key="11">
    <source>
        <dbReference type="ARBA" id="ARBA00023170"/>
    </source>
</evidence>
<keyword evidence="7 13" id="KW-1133">Transmembrane helix</keyword>
<keyword evidence="8" id="KW-0811">Translocation</keyword>
<evidence type="ECO:0000256" key="2">
    <source>
        <dbReference type="ARBA" id="ARBA00009874"/>
    </source>
</evidence>
<dbReference type="PANTHER" id="PTHR12504:SF0">
    <property type="entry name" value="MITOCHONDRIAL IMPORT RECEPTOR SUBUNIT TOM22 HOMOLOG"/>
    <property type="match status" value="1"/>
</dbReference>
<dbReference type="PANTHER" id="PTHR12504">
    <property type="entry name" value="MITOCHONDRIAL IMPORT RECEPTOR SUBUNIT TOM22"/>
    <property type="match status" value="1"/>
</dbReference>
<evidence type="ECO:0000256" key="3">
    <source>
        <dbReference type="ARBA" id="ARBA00022448"/>
    </source>
</evidence>
<feature type="compositionally biased region" description="Pro residues" evidence="12">
    <location>
        <begin position="39"/>
        <end position="53"/>
    </location>
</feature>
<evidence type="ECO:0000256" key="12">
    <source>
        <dbReference type="SAM" id="MobiDB-lite"/>
    </source>
</evidence>
<organism evidence="14 15">
    <name type="scientific">Cercophora newfieldiana</name>
    <dbReference type="NCBI Taxonomy" id="92897"/>
    <lineage>
        <taxon>Eukaryota</taxon>
        <taxon>Fungi</taxon>
        <taxon>Dikarya</taxon>
        <taxon>Ascomycota</taxon>
        <taxon>Pezizomycotina</taxon>
        <taxon>Sordariomycetes</taxon>
        <taxon>Sordariomycetidae</taxon>
        <taxon>Sordariales</taxon>
        <taxon>Lasiosphaeriaceae</taxon>
        <taxon>Cercophora</taxon>
    </lineage>
</organism>
<evidence type="ECO:0000256" key="4">
    <source>
        <dbReference type="ARBA" id="ARBA00022692"/>
    </source>
</evidence>